<dbReference type="EMBL" id="CP005988">
    <property type="protein sequence ID" value="AIA56791.1"/>
    <property type="molecule type" value="Genomic_DNA"/>
</dbReference>
<dbReference type="AlphaFoldDB" id="A0A060A3P4"/>
<comment type="similarity">
    <text evidence="1 8">Belongs to the bacterial histone-like protein family.</text>
</comment>
<dbReference type="InterPro" id="IPR000119">
    <property type="entry name" value="Hist_DNA-bd"/>
</dbReference>
<protein>
    <recommendedName>
        <fullName evidence="2">Integration host factor subunit alpha</fullName>
    </recommendedName>
</protein>
<evidence type="ECO:0000256" key="9">
    <source>
        <dbReference type="SAM" id="MobiDB-lite"/>
    </source>
</evidence>
<reference evidence="10 11" key="1">
    <citation type="journal article" date="2009" name="J. Bacteriol.">
        <title>Draft genome sequence of the extremely acidophilic bacterium Acidithiobacillus caldus ATCC 51756 reveals metabolic versatility in the genus Acidithiobacillus.</title>
        <authorList>
            <person name="Valdes J."/>
            <person name="Quatrini R."/>
            <person name="Hallberg K."/>
            <person name="Dopson M."/>
            <person name="Valenzuela P.D."/>
            <person name="Holmes D.S."/>
        </authorList>
    </citation>
    <scope>NUCLEOTIDE SEQUENCE [LARGE SCALE GENOMIC DNA]</scope>
    <source>
        <strain evidence="11">ATCC 51756 / DSM 8584 / KU</strain>
        <plasmid evidence="10 11">pACA1.1</plasmid>
    </source>
</reference>
<keyword evidence="4" id="KW-0805">Transcription regulation</keyword>
<evidence type="ECO:0000256" key="4">
    <source>
        <dbReference type="ARBA" id="ARBA00023015"/>
    </source>
</evidence>
<evidence type="ECO:0000256" key="1">
    <source>
        <dbReference type="ARBA" id="ARBA00010529"/>
    </source>
</evidence>
<evidence type="ECO:0000256" key="5">
    <source>
        <dbReference type="ARBA" id="ARBA00023125"/>
    </source>
</evidence>
<gene>
    <name evidence="10" type="ORF">Acaty_1p0010</name>
</gene>
<evidence type="ECO:0000256" key="6">
    <source>
        <dbReference type="ARBA" id="ARBA00023163"/>
    </source>
</evidence>
<dbReference type="GO" id="GO:0009893">
    <property type="term" value="P:positive regulation of metabolic process"/>
    <property type="evidence" value="ECO:0007669"/>
    <property type="project" value="UniProtKB-ARBA"/>
</dbReference>
<dbReference type="PRINTS" id="PR01727">
    <property type="entry name" value="DNABINDINGHU"/>
</dbReference>
<dbReference type="Proteomes" id="UP000005522">
    <property type="component" value="Plasmid pACA1.1"/>
</dbReference>
<evidence type="ECO:0000256" key="3">
    <source>
        <dbReference type="ARBA" id="ARBA00022845"/>
    </source>
</evidence>
<sequence>MAPRPRPSSSPTGTCAPHPYPRRIPHDRHPERPRLSYLADTLGFTVTEARTIVDLFFDQIRQTLAQGENVKLSGFGNFILRDKRARPGRNPKTKAPVEITARRVVTFHASQSLKGHCNPPPPPAEGVPPVPVQSHRSR</sequence>
<dbReference type="GO" id="GO:0006417">
    <property type="term" value="P:regulation of translation"/>
    <property type="evidence" value="ECO:0007669"/>
    <property type="project" value="UniProtKB-KW"/>
</dbReference>
<keyword evidence="10" id="KW-0614">Plasmid</keyword>
<keyword evidence="7" id="KW-0233">DNA recombination</keyword>
<dbReference type="Pfam" id="PF00216">
    <property type="entry name" value="Bac_DNA_binding"/>
    <property type="match status" value="1"/>
</dbReference>
<dbReference type="GO" id="GO:0006310">
    <property type="term" value="P:DNA recombination"/>
    <property type="evidence" value="ECO:0007669"/>
    <property type="project" value="UniProtKB-KW"/>
</dbReference>
<dbReference type="PROSITE" id="PS00045">
    <property type="entry name" value="HISTONE_LIKE"/>
    <property type="match status" value="1"/>
</dbReference>
<dbReference type="HOGENOM" id="CLU_1850792_0_0_6"/>
<proteinExistence type="inferred from homology"/>
<name>A0A060A3P4_ACICK</name>
<keyword evidence="6" id="KW-0804">Transcription</keyword>
<feature type="compositionally biased region" description="Pro residues" evidence="9">
    <location>
        <begin position="118"/>
        <end position="131"/>
    </location>
</feature>
<dbReference type="PANTHER" id="PTHR33175:SF2">
    <property type="entry name" value="INTEGRATION HOST FACTOR SUBUNIT ALPHA"/>
    <property type="match status" value="1"/>
</dbReference>
<dbReference type="InterPro" id="IPR020816">
    <property type="entry name" value="Histone-like_DNA-bd_CS"/>
</dbReference>
<dbReference type="SMART" id="SM00411">
    <property type="entry name" value="BHL"/>
    <property type="match status" value="1"/>
</dbReference>
<dbReference type="CDD" id="cd13835">
    <property type="entry name" value="IHF_A"/>
    <property type="match status" value="1"/>
</dbReference>
<dbReference type="GO" id="GO:0005829">
    <property type="term" value="C:cytosol"/>
    <property type="evidence" value="ECO:0007669"/>
    <property type="project" value="TreeGrafter"/>
</dbReference>
<feature type="region of interest" description="Disordered" evidence="9">
    <location>
        <begin position="110"/>
        <end position="138"/>
    </location>
</feature>
<dbReference type="InterPro" id="IPR005684">
    <property type="entry name" value="IHF_alpha"/>
</dbReference>
<feature type="region of interest" description="Disordered" evidence="9">
    <location>
        <begin position="1"/>
        <end position="32"/>
    </location>
</feature>
<dbReference type="InterPro" id="IPR010992">
    <property type="entry name" value="IHF-like_DNA-bd_dom_sf"/>
</dbReference>
<geneLocation type="plasmid" evidence="10 11">
    <name>pACA1.1</name>
</geneLocation>
<accession>A0A060A3P4</accession>
<dbReference type="KEGG" id="acz:Acaty_1p0010"/>
<evidence type="ECO:0000313" key="10">
    <source>
        <dbReference type="EMBL" id="AIA56791.1"/>
    </source>
</evidence>
<dbReference type="GO" id="GO:0006355">
    <property type="term" value="P:regulation of DNA-templated transcription"/>
    <property type="evidence" value="ECO:0007669"/>
    <property type="project" value="InterPro"/>
</dbReference>
<keyword evidence="3" id="KW-0810">Translation regulation</keyword>
<keyword evidence="5" id="KW-0238">DNA-binding</keyword>
<dbReference type="GO" id="GO:0003677">
    <property type="term" value="F:DNA binding"/>
    <property type="evidence" value="ECO:0007669"/>
    <property type="project" value="UniProtKB-KW"/>
</dbReference>
<evidence type="ECO:0000313" key="11">
    <source>
        <dbReference type="Proteomes" id="UP000005522"/>
    </source>
</evidence>
<evidence type="ECO:0000256" key="2">
    <source>
        <dbReference type="ARBA" id="ARBA00018329"/>
    </source>
</evidence>
<dbReference type="Gene3D" id="4.10.520.10">
    <property type="entry name" value="IHF-like DNA-binding proteins"/>
    <property type="match status" value="1"/>
</dbReference>
<organism evidence="10 11">
    <name type="scientific">Acidithiobacillus caldus (strain ATCC 51756 / DSM 8584 / KU)</name>
    <dbReference type="NCBI Taxonomy" id="637389"/>
    <lineage>
        <taxon>Bacteria</taxon>
        <taxon>Pseudomonadati</taxon>
        <taxon>Pseudomonadota</taxon>
        <taxon>Acidithiobacillia</taxon>
        <taxon>Acidithiobacillales</taxon>
        <taxon>Acidithiobacillaceae</taxon>
        <taxon>Acidithiobacillus</taxon>
    </lineage>
</organism>
<dbReference type="GO" id="GO:0030527">
    <property type="term" value="F:structural constituent of chromatin"/>
    <property type="evidence" value="ECO:0007669"/>
    <property type="project" value="InterPro"/>
</dbReference>
<dbReference type="PANTHER" id="PTHR33175">
    <property type="entry name" value="DNA-BINDING PROTEIN HU"/>
    <property type="match status" value="1"/>
</dbReference>
<dbReference type="NCBIfam" id="NF001401">
    <property type="entry name" value="PRK00285.1"/>
    <property type="match status" value="1"/>
</dbReference>
<evidence type="ECO:0000256" key="8">
    <source>
        <dbReference type="RuleBase" id="RU003939"/>
    </source>
</evidence>
<evidence type="ECO:0000256" key="7">
    <source>
        <dbReference type="ARBA" id="ARBA00023172"/>
    </source>
</evidence>
<dbReference type="SUPFAM" id="SSF47729">
    <property type="entry name" value="IHF-like DNA-binding proteins"/>
    <property type="match status" value="1"/>
</dbReference>